<dbReference type="InterPro" id="IPR001199">
    <property type="entry name" value="Cyt_B5-like_heme/steroid-bd"/>
</dbReference>
<accession>A0A1H9Y2T5</accession>
<proteinExistence type="predicted"/>
<feature type="region of interest" description="Disordered" evidence="1">
    <location>
        <begin position="45"/>
        <end position="69"/>
    </location>
</feature>
<dbReference type="Pfam" id="PF00173">
    <property type="entry name" value="Cyt-b5"/>
    <property type="match status" value="1"/>
</dbReference>
<dbReference type="AlphaFoldDB" id="A0A1H9Y2T5"/>
<reference evidence="4" key="1">
    <citation type="submission" date="2016-10" db="EMBL/GenBank/DDBJ databases">
        <authorList>
            <person name="Varghese N."/>
            <person name="Submissions S."/>
        </authorList>
    </citation>
    <scope>NUCLEOTIDE SEQUENCE [LARGE SCALE GENOMIC DNA]</scope>
    <source>
        <strain evidence="4">SLH 33</strain>
    </source>
</reference>
<protein>
    <submittedName>
        <fullName evidence="3">Predicted heme/steroid binding protein</fullName>
    </submittedName>
</protein>
<sequence>MGVIEVEEFTKEELAKYNGKDGAKCYIAYQGEVYDVTDSMLWDDGDHQGMHEGGIDLTEEMDDSPHDDDVMEDFTVVGKLID</sequence>
<feature type="domain" description="Cytochrome b5 heme-binding" evidence="2">
    <location>
        <begin position="9"/>
        <end position="81"/>
    </location>
</feature>
<evidence type="ECO:0000256" key="1">
    <source>
        <dbReference type="SAM" id="MobiDB-lite"/>
    </source>
</evidence>
<gene>
    <name evidence="3" type="ORF">SAMN04488587_0172</name>
</gene>
<dbReference type="InterPro" id="IPR036400">
    <property type="entry name" value="Cyt_B5-like_heme/steroid_sf"/>
</dbReference>
<evidence type="ECO:0000259" key="2">
    <source>
        <dbReference type="SMART" id="SM01117"/>
    </source>
</evidence>
<evidence type="ECO:0000313" key="4">
    <source>
        <dbReference type="Proteomes" id="UP000243338"/>
    </source>
</evidence>
<dbReference type="SUPFAM" id="SSF55856">
    <property type="entry name" value="Cytochrome b5-like heme/steroid binding domain"/>
    <property type="match status" value="1"/>
</dbReference>
<dbReference type="RefSeq" id="WP_244625079.1">
    <property type="nucleotide sequence ID" value="NZ_CAAGSJ010000004.1"/>
</dbReference>
<dbReference type="Proteomes" id="UP000243338">
    <property type="component" value="Unassembled WGS sequence"/>
</dbReference>
<organism evidence="3 4">
    <name type="scientific">Methanococcoides vulcani</name>
    <dbReference type="NCBI Taxonomy" id="1353158"/>
    <lineage>
        <taxon>Archaea</taxon>
        <taxon>Methanobacteriati</taxon>
        <taxon>Methanobacteriota</taxon>
        <taxon>Stenosarchaea group</taxon>
        <taxon>Methanomicrobia</taxon>
        <taxon>Methanosarcinales</taxon>
        <taxon>Methanosarcinaceae</taxon>
        <taxon>Methanococcoides</taxon>
    </lineage>
</organism>
<feature type="compositionally biased region" description="Basic and acidic residues" evidence="1">
    <location>
        <begin position="45"/>
        <end position="54"/>
    </location>
</feature>
<dbReference type="SMART" id="SM01117">
    <property type="entry name" value="Cyt-b5"/>
    <property type="match status" value="1"/>
</dbReference>
<dbReference type="Gene3D" id="3.10.120.10">
    <property type="entry name" value="Cytochrome b5-like heme/steroid binding domain"/>
    <property type="match status" value="1"/>
</dbReference>
<keyword evidence="4" id="KW-1185">Reference proteome</keyword>
<dbReference type="STRING" id="1353158.SAMN04488587_0172"/>
<name>A0A1H9Y2T5_9EURY</name>
<dbReference type="EMBL" id="FOHQ01000001">
    <property type="protein sequence ID" value="SES62969.1"/>
    <property type="molecule type" value="Genomic_DNA"/>
</dbReference>
<evidence type="ECO:0000313" key="3">
    <source>
        <dbReference type="EMBL" id="SES62969.1"/>
    </source>
</evidence>